<evidence type="ECO:0000259" key="6">
    <source>
        <dbReference type="Pfam" id="PF07883"/>
    </source>
</evidence>
<feature type="domain" description="Homogentisate 1,2-dioxygenase C-terminal" evidence="5">
    <location>
        <begin position="282"/>
        <end position="390"/>
    </location>
</feature>
<keyword evidence="8" id="KW-1185">Reference proteome</keyword>
<dbReference type="InterPro" id="IPR046451">
    <property type="entry name" value="HgmA_C"/>
</dbReference>
<dbReference type="EMBL" id="BMML01000011">
    <property type="protein sequence ID" value="GGN19400.1"/>
    <property type="molecule type" value="Genomic_DNA"/>
</dbReference>
<feature type="binding site" evidence="4">
    <location>
        <position position="305"/>
    </location>
    <ligand>
        <name>Fe cation</name>
        <dbReference type="ChEBI" id="CHEBI:24875"/>
    </ligand>
</feature>
<evidence type="ECO:0000256" key="2">
    <source>
        <dbReference type="ARBA" id="ARBA00007757"/>
    </source>
</evidence>
<comment type="cofactor">
    <cofactor evidence="1 4">
        <name>Fe cation</name>
        <dbReference type="ChEBI" id="CHEBI:24875"/>
    </cofactor>
</comment>
<dbReference type="SUPFAM" id="SSF51182">
    <property type="entry name" value="RmlC-like cupins"/>
    <property type="match status" value="1"/>
</dbReference>
<feature type="binding site" evidence="4">
    <location>
        <position position="336"/>
    </location>
    <ligand>
        <name>Fe cation</name>
        <dbReference type="ChEBI" id="CHEBI:24875"/>
    </ligand>
</feature>
<dbReference type="InterPro" id="IPR014710">
    <property type="entry name" value="RmlC-like_jellyroll"/>
</dbReference>
<comment type="similarity">
    <text evidence="2">Belongs to the homogentisate dioxygenase family.</text>
</comment>
<accession>A0A918CT13</accession>
<evidence type="ECO:0000256" key="4">
    <source>
        <dbReference type="PIRSR" id="PIRSR605708-2"/>
    </source>
</evidence>
<gene>
    <name evidence="7" type="primary">hmgA</name>
    <name evidence="7" type="ORF">GCM10011578_049320</name>
</gene>
<dbReference type="Pfam" id="PF07883">
    <property type="entry name" value="Cupin_2"/>
    <property type="match status" value="1"/>
</dbReference>
<dbReference type="Gene3D" id="2.60.120.10">
    <property type="entry name" value="Jelly Rolls"/>
    <property type="match status" value="1"/>
</dbReference>
<feature type="domain" description="Cupin type-2" evidence="6">
    <location>
        <begin position="112"/>
        <end position="169"/>
    </location>
</feature>
<dbReference type="CDD" id="cd02208">
    <property type="entry name" value="cupin_RmlC-like"/>
    <property type="match status" value="1"/>
</dbReference>
<evidence type="ECO:0000313" key="8">
    <source>
        <dbReference type="Proteomes" id="UP000653411"/>
    </source>
</evidence>
<dbReference type="Proteomes" id="UP000653411">
    <property type="component" value="Unassembled WGS sequence"/>
</dbReference>
<dbReference type="InterPro" id="IPR013096">
    <property type="entry name" value="Cupin_2"/>
</dbReference>
<dbReference type="Pfam" id="PF04209">
    <property type="entry name" value="HgmA_C"/>
    <property type="match status" value="1"/>
</dbReference>
<dbReference type="InterPro" id="IPR005708">
    <property type="entry name" value="Homogentis_dOase"/>
</dbReference>
<evidence type="ECO:0000256" key="1">
    <source>
        <dbReference type="ARBA" id="ARBA00001962"/>
    </source>
</evidence>
<evidence type="ECO:0000259" key="5">
    <source>
        <dbReference type="Pfam" id="PF04209"/>
    </source>
</evidence>
<organism evidence="7 8">
    <name type="scientific">Streptomyces fuscichromogenes</name>
    <dbReference type="NCBI Taxonomy" id="1324013"/>
    <lineage>
        <taxon>Bacteria</taxon>
        <taxon>Bacillati</taxon>
        <taxon>Actinomycetota</taxon>
        <taxon>Actinomycetes</taxon>
        <taxon>Kitasatosporales</taxon>
        <taxon>Streptomycetaceae</taxon>
        <taxon>Streptomyces</taxon>
    </lineage>
</organism>
<evidence type="ECO:0000256" key="3">
    <source>
        <dbReference type="PIRSR" id="PIRSR605708-1"/>
    </source>
</evidence>
<dbReference type="GO" id="GO:0006570">
    <property type="term" value="P:tyrosine metabolic process"/>
    <property type="evidence" value="ECO:0007669"/>
    <property type="project" value="InterPro"/>
</dbReference>
<dbReference type="GO" id="GO:0004411">
    <property type="term" value="F:homogentisate 1,2-dioxygenase activity"/>
    <property type="evidence" value="ECO:0007669"/>
    <property type="project" value="InterPro"/>
</dbReference>
<dbReference type="InterPro" id="IPR011051">
    <property type="entry name" value="RmlC_Cupin_sf"/>
</dbReference>
<dbReference type="AlphaFoldDB" id="A0A918CT13"/>
<dbReference type="RefSeq" id="WP_189264988.1">
    <property type="nucleotide sequence ID" value="NZ_BMML01000011.1"/>
</dbReference>
<protein>
    <submittedName>
        <fullName evidence="7">Homogentisate 1,2-dioxygenase</fullName>
    </submittedName>
</protein>
<feature type="binding site" evidence="4">
    <location>
        <position position="298"/>
    </location>
    <ligand>
        <name>Fe cation</name>
        <dbReference type="ChEBI" id="CHEBI:24875"/>
    </ligand>
</feature>
<proteinExistence type="inferred from homology"/>
<evidence type="ECO:0000313" key="7">
    <source>
        <dbReference type="EMBL" id="GGN19400.1"/>
    </source>
</evidence>
<dbReference type="GO" id="GO:0005737">
    <property type="term" value="C:cytoplasm"/>
    <property type="evidence" value="ECO:0007669"/>
    <property type="project" value="TreeGrafter"/>
</dbReference>
<keyword evidence="4" id="KW-0479">Metal-binding</keyword>
<comment type="caution">
    <text evidence="7">The sequence shown here is derived from an EMBL/GenBank/DDBJ whole genome shotgun (WGS) entry which is preliminary data.</text>
</comment>
<name>A0A918CT13_9ACTN</name>
<reference evidence="7" key="1">
    <citation type="journal article" date="2014" name="Int. J. Syst. Evol. Microbiol.">
        <title>Complete genome sequence of Corynebacterium casei LMG S-19264T (=DSM 44701T), isolated from a smear-ripened cheese.</title>
        <authorList>
            <consortium name="US DOE Joint Genome Institute (JGI-PGF)"/>
            <person name="Walter F."/>
            <person name="Albersmeier A."/>
            <person name="Kalinowski J."/>
            <person name="Ruckert C."/>
        </authorList>
    </citation>
    <scope>NUCLEOTIDE SEQUENCE</scope>
    <source>
        <strain evidence="7">CGMCC 4.7110</strain>
    </source>
</reference>
<dbReference type="GO" id="GO:0046872">
    <property type="term" value="F:metal ion binding"/>
    <property type="evidence" value="ECO:0007669"/>
    <property type="project" value="UniProtKB-KW"/>
</dbReference>
<keyword evidence="4" id="KW-0408">Iron</keyword>
<feature type="binding site" evidence="4">
    <location>
        <position position="336"/>
    </location>
    <ligand>
        <name>homogentisate</name>
        <dbReference type="ChEBI" id="CHEBI:16169"/>
    </ligand>
</feature>
<reference evidence="7" key="2">
    <citation type="submission" date="2020-09" db="EMBL/GenBank/DDBJ databases">
        <authorList>
            <person name="Sun Q."/>
            <person name="Zhou Y."/>
        </authorList>
    </citation>
    <scope>NUCLEOTIDE SEQUENCE</scope>
    <source>
        <strain evidence="7">CGMCC 4.7110</strain>
    </source>
</reference>
<dbReference type="GO" id="GO:0006559">
    <property type="term" value="P:L-phenylalanine catabolic process"/>
    <property type="evidence" value="ECO:0007669"/>
    <property type="project" value="InterPro"/>
</dbReference>
<dbReference type="PANTHER" id="PTHR11056:SF0">
    <property type="entry name" value="HOMOGENTISATE 1,2-DIOXYGENASE"/>
    <property type="match status" value="1"/>
</dbReference>
<sequence>MPFYRSLGQVPHKRHVQFRKPDGGLYREELMGTEGFSSDSALLYHTYAPTDVVAVTTWDIDGRETTPNHPLKPRLVHTHKVDEGGDAVTGRRLLASNEDVRVSYVVADQPSPLYRNAMGDEMYFVESGTARVETVFGALEVGPRDFVIMPTSATHRWVPTGDEPVRLLIAESNGGIRPPKRYVSKSGQFLEHSPYCERDLRGPAEPLIVEGDDVDVYVRHRAGGTIYTYAHHPFDVVGWDGHLYPYAFNMDDYEPIIGRIHQPPPTFQAFEAPGFVICSFVPHKVEYHPDAVIVPYNHANVDSDELMFYVDAAGGARAGHGIDAGTITWHPAGFIHGPHTNELEMAVQAYNAGMIEIKNMRAVMIDTFRPLELGEASLASEDSDYLATWRNA</sequence>
<dbReference type="PANTHER" id="PTHR11056">
    <property type="entry name" value="HOMOGENTISATE 1,2-DIOXYGENASE"/>
    <property type="match status" value="1"/>
</dbReference>
<feature type="active site" description="Proton acceptor" evidence="3">
    <location>
        <position position="261"/>
    </location>
</feature>